<evidence type="ECO:0000256" key="3">
    <source>
        <dbReference type="ARBA" id="ARBA00022729"/>
    </source>
</evidence>
<evidence type="ECO:0000256" key="2">
    <source>
        <dbReference type="ARBA" id="ARBA00022692"/>
    </source>
</evidence>
<gene>
    <name evidence="8" type="ORF">PBY51_014579</name>
</gene>
<keyword evidence="3 7" id="KW-0732">Signal</keyword>
<dbReference type="InterPro" id="IPR016186">
    <property type="entry name" value="C-type_lectin-like/link_sf"/>
</dbReference>
<dbReference type="InterPro" id="IPR051505">
    <property type="entry name" value="C-type_lectin_domain"/>
</dbReference>
<dbReference type="InterPro" id="IPR016187">
    <property type="entry name" value="CTDL_fold"/>
</dbReference>
<keyword evidence="5" id="KW-1133">Transmembrane helix</keyword>
<keyword evidence="6" id="KW-0472">Membrane</keyword>
<evidence type="ECO:0000256" key="4">
    <source>
        <dbReference type="ARBA" id="ARBA00022734"/>
    </source>
</evidence>
<dbReference type="AlphaFoldDB" id="A0AAN7WXD7"/>
<reference evidence="8 9" key="2">
    <citation type="journal article" date="2023" name="Mol. Biol. Evol.">
        <title>Genomics of Secondarily Temperate Adaptation in the Only Non-Antarctic Icefish.</title>
        <authorList>
            <person name="Rivera-Colon A.G."/>
            <person name="Rayamajhi N."/>
            <person name="Minhas B.F."/>
            <person name="Madrigal G."/>
            <person name="Bilyk K.T."/>
            <person name="Yoon V."/>
            <person name="Hune M."/>
            <person name="Gregory S."/>
            <person name="Cheng C.H.C."/>
            <person name="Catchen J.M."/>
        </authorList>
    </citation>
    <scope>NUCLEOTIDE SEQUENCE [LARGE SCALE GENOMIC DNA]</scope>
    <source>
        <strain evidence="8">JMC-PN-2008</strain>
    </source>
</reference>
<keyword evidence="9" id="KW-1185">Reference proteome</keyword>
<dbReference type="EMBL" id="JAUZQC010000023">
    <property type="protein sequence ID" value="KAK5850320.1"/>
    <property type="molecule type" value="Genomic_DNA"/>
</dbReference>
<dbReference type="GO" id="GO:0016020">
    <property type="term" value="C:membrane"/>
    <property type="evidence" value="ECO:0007669"/>
    <property type="project" value="UniProtKB-SubCell"/>
</dbReference>
<name>A0AAN7WXD7_ELEMC</name>
<proteinExistence type="predicted"/>
<sequence>MFPLVTVAVFGVIMGMTVTPGNTARVVSGQTVCLGGPDQPCYKIAYFHDVTSRVAFREARQACEMDRGELISIQSPEEQRDIENLLQDLRSGAQHLHFLSTPIQLGTDGKPRILQELVF</sequence>
<keyword evidence="4" id="KW-0430">Lectin</keyword>
<dbReference type="Proteomes" id="UP001346869">
    <property type="component" value="Unassembled WGS sequence"/>
</dbReference>
<organism evidence="8 9">
    <name type="scientific">Eleginops maclovinus</name>
    <name type="common">Patagonian blennie</name>
    <name type="synonym">Eleginus maclovinus</name>
    <dbReference type="NCBI Taxonomy" id="56733"/>
    <lineage>
        <taxon>Eukaryota</taxon>
        <taxon>Metazoa</taxon>
        <taxon>Chordata</taxon>
        <taxon>Craniata</taxon>
        <taxon>Vertebrata</taxon>
        <taxon>Euteleostomi</taxon>
        <taxon>Actinopterygii</taxon>
        <taxon>Neopterygii</taxon>
        <taxon>Teleostei</taxon>
        <taxon>Neoteleostei</taxon>
        <taxon>Acanthomorphata</taxon>
        <taxon>Eupercaria</taxon>
        <taxon>Perciformes</taxon>
        <taxon>Notothenioidei</taxon>
        <taxon>Eleginopidae</taxon>
        <taxon>Eleginops</taxon>
    </lineage>
</organism>
<evidence type="ECO:0000256" key="7">
    <source>
        <dbReference type="SAM" id="SignalP"/>
    </source>
</evidence>
<accession>A0AAN7WXD7</accession>
<feature type="signal peptide" evidence="7">
    <location>
        <begin position="1"/>
        <end position="23"/>
    </location>
</feature>
<protein>
    <recommendedName>
        <fullName evidence="10">C-type lectin domain-containing protein</fullName>
    </recommendedName>
</protein>
<evidence type="ECO:0008006" key="10">
    <source>
        <dbReference type="Google" id="ProtNLM"/>
    </source>
</evidence>
<dbReference type="PANTHER" id="PTHR14789:SF1">
    <property type="entry name" value="CHONDROLECTIN"/>
    <property type="match status" value="1"/>
</dbReference>
<comment type="subcellular location">
    <subcellularLocation>
        <location evidence="1">Membrane</location>
        <topology evidence="1">Single-pass type I membrane protein</topology>
    </subcellularLocation>
</comment>
<dbReference type="GO" id="GO:0030246">
    <property type="term" value="F:carbohydrate binding"/>
    <property type="evidence" value="ECO:0007669"/>
    <property type="project" value="UniProtKB-KW"/>
</dbReference>
<reference evidence="8 9" key="1">
    <citation type="journal article" date="2023" name="Genes (Basel)">
        <title>Chromosome-Level Genome Assembly and Circadian Gene Repertoire of the Patagonia Blennie Eleginops maclovinus-The Closest Ancestral Proxy of Antarctic Cryonotothenioids.</title>
        <authorList>
            <person name="Cheng C.C."/>
            <person name="Rivera-Colon A.G."/>
            <person name="Minhas B.F."/>
            <person name="Wilson L."/>
            <person name="Rayamajhi N."/>
            <person name="Vargas-Chacoff L."/>
            <person name="Catchen J.M."/>
        </authorList>
    </citation>
    <scope>NUCLEOTIDE SEQUENCE [LARGE SCALE GENOMIC DNA]</scope>
    <source>
        <strain evidence="8">JMC-PN-2008</strain>
    </source>
</reference>
<dbReference type="Gene3D" id="3.10.100.10">
    <property type="entry name" value="Mannose-Binding Protein A, subunit A"/>
    <property type="match status" value="1"/>
</dbReference>
<keyword evidence="2" id="KW-0812">Transmembrane</keyword>
<dbReference type="SUPFAM" id="SSF56436">
    <property type="entry name" value="C-type lectin-like"/>
    <property type="match status" value="1"/>
</dbReference>
<comment type="caution">
    <text evidence="8">The sequence shown here is derived from an EMBL/GenBank/DDBJ whole genome shotgun (WGS) entry which is preliminary data.</text>
</comment>
<evidence type="ECO:0000256" key="6">
    <source>
        <dbReference type="ARBA" id="ARBA00023136"/>
    </source>
</evidence>
<dbReference type="GO" id="GO:0005737">
    <property type="term" value="C:cytoplasm"/>
    <property type="evidence" value="ECO:0007669"/>
    <property type="project" value="TreeGrafter"/>
</dbReference>
<evidence type="ECO:0000256" key="5">
    <source>
        <dbReference type="ARBA" id="ARBA00022989"/>
    </source>
</evidence>
<feature type="chain" id="PRO_5042924501" description="C-type lectin domain-containing protein" evidence="7">
    <location>
        <begin position="24"/>
        <end position="119"/>
    </location>
</feature>
<dbReference type="PANTHER" id="PTHR14789">
    <property type="entry name" value="CHONDROLECTIN VARIANT CHODLFDELTAE"/>
    <property type="match status" value="1"/>
</dbReference>
<evidence type="ECO:0000313" key="9">
    <source>
        <dbReference type="Proteomes" id="UP001346869"/>
    </source>
</evidence>
<evidence type="ECO:0000313" key="8">
    <source>
        <dbReference type="EMBL" id="KAK5850320.1"/>
    </source>
</evidence>
<dbReference type="GO" id="GO:0050772">
    <property type="term" value="P:positive regulation of axonogenesis"/>
    <property type="evidence" value="ECO:0007669"/>
    <property type="project" value="TreeGrafter"/>
</dbReference>
<evidence type="ECO:0000256" key="1">
    <source>
        <dbReference type="ARBA" id="ARBA00004479"/>
    </source>
</evidence>